<dbReference type="OrthoDB" id="9809265at2"/>
<dbReference type="EMBL" id="LFEJ01000022">
    <property type="protein sequence ID" value="KMV33519.1"/>
    <property type="molecule type" value="Genomic_DNA"/>
</dbReference>
<proteinExistence type="predicted"/>
<dbReference type="Proteomes" id="UP000037315">
    <property type="component" value="Unassembled WGS sequence"/>
</dbReference>
<dbReference type="InterPro" id="IPR036271">
    <property type="entry name" value="Tet_transcr_reg_TetR-rel_C_sf"/>
</dbReference>
<dbReference type="PANTHER" id="PTHR30055:SF226">
    <property type="entry name" value="HTH-TYPE TRANSCRIPTIONAL REGULATOR PKSA"/>
    <property type="match status" value="1"/>
</dbReference>
<evidence type="ECO:0000313" key="4">
    <source>
        <dbReference type="EMBL" id="KMV33519.1"/>
    </source>
</evidence>
<dbReference type="SUPFAM" id="SSF46689">
    <property type="entry name" value="Homeodomain-like"/>
    <property type="match status" value="1"/>
</dbReference>
<dbReference type="InterPro" id="IPR041583">
    <property type="entry name" value="TetR_C_31"/>
</dbReference>
<dbReference type="AlphaFoldDB" id="A0A0J8Y804"/>
<dbReference type="SUPFAM" id="SSF48498">
    <property type="entry name" value="Tetracyclin repressor-like, C-terminal domain"/>
    <property type="match status" value="1"/>
</dbReference>
<dbReference type="RefSeq" id="WP_024556028.1">
    <property type="nucleotide sequence ID" value="NZ_LFEJ01000022.1"/>
</dbReference>
<evidence type="ECO:0000313" key="5">
    <source>
        <dbReference type="Proteomes" id="UP000037315"/>
    </source>
</evidence>
<dbReference type="STRING" id="1121863.GCA_000621185_00267"/>
<dbReference type="Gene3D" id="1.10.357.10">
    <property type="entry name" value="Tetracycline Repressor, domain 2"/>
    <property type="match status" value="1"/>
</dbReference>
<dbReference type="InterPro" id="IPR050109">
    <property type="entry name" value="HTH-type_TetR-like_transc_reg"/>
</dbReference>
<sequence length="182" mass="20577">MNLSAIGEPPRRERILRATLEAIAEYGISGVTHRKIAQRAEVPLGSMTYYFTGIDALLEEALSGFARDMSQTYQAYLAKAASPQEACEALTQVICGAQITTPENMELMYQLYAYANRRPALKAIMQAWMQRSQQILEVWFDPITARALDAFIEGMTLHYVVDRKPLSEAEIREMVLRLARVE</sequence>
<comment type="caution">
    <text evidence="4">The sequence shown here is derived from an EMBL/GenBank/DDBJ whole genome shotgun (WGS) entry which is preliminary data.</text>
</comment>
<feature type="DNA-binding region" description="H-T-H motif" evidence="2">
    <location>
        <begin position="32"/>
        <end position="51"/>
    </location>
</feature>
<dbReference type="Pfam" id="PF17940">
    <property type="entry name" value="TetR_C_31"/>
    <property type="match status" value="1"/>
</dbReference>
<dbReference type="PROSITE" id="PS50977">
    <property type="entry name" value="HTH_TETR_2"/>
    <property type="match status" value="1"/>
</dbReference>
<keyword evidence="5" id="KW-1185">Reference proteome</keyword>
<organism evidence="4 5">
    <name type="scientific">Franconibacter pulveris</name>
    <dbReference type="NCBI Taxonomy" id="435910"/>
    <lineage>
        <taxon>Bacteria</taxon>
        <taxon>Pseudomonadati</taxon>
        <taxon>Pseudomonadota</taxon>
        <taxon>Gammaproteobacteria</taxon>
        <taxon>Enterobacterales</taxon>
        <taxon>Enterobacteriaceae</taxon>
        <taxon>Franconibacter</taxon>
    </lineage>
</organism>
<dbReference type="GO" id="GO:0003700">
    <property type="term" value="F:DNA-binding transcription factor activity"/>
    <property type="evidence" value="ECO:0007669"/>
    <property type="project" value="TreeGrafter"/>
</dbReference>
<feature type="domain" description="HTH tetR-type" evidence="3">
    <location>
        <begin position="9"/>
        <end position="69"/>
    </location>
</feature>
<dbReference type="InterPro" id="IPR001647">
    <property type="entry name" value="HTH_TetR"/>
</dbReference>
<evidence type="ECO:0000256" key="1">
    <source>
        <dbReference type="ARBA" id="ARBA00023125"/>
    </source>
</evidence>
<accession>A0A0J8Y804</accession>
<evidence type="ECO:0000256" key="2">
    <source>
        <dbReference type="PROSITE-ProRule" id="PRU00335"/>
    </source>
</evidence>
<keyword evidence="1 2" id="KW-0238">DNA-binding</keyword>
<name>A0A0J8Y804_9ENTR</name>
<dbReference type="PANTHER" id="PTHR30055">
    <property type="entry name" value="HTH-TYPE TRANSCRIPTIONAL REGULATOR RUTR"/>
    <property type="match status" value="1"/>
</dbReference>
<dbReference type="GO" id="GO:0000976">
    <property type="term" value="F:transcription cis-regulatory region binding"/>
    <property type="evidence" value="ECO:0007669"/>
    <property type="project" value="TreeGrafter"/>
</dbReference>
<protein>
    <submittedName>
        <fullName evidence="4">DeoR faimly transcriptional regulator</fullName>
    </submittedName>
</protein>
<reference evidence="4 5" key="1">
    <citation type="submission" date="2015-06" db="EMBL/GenBank/DDBJ databases">
        <title>Genome sequencing of Cronobacter sp. strain DJ34 isolated from petroleum contaminated sludge of Duliajan Oil Fields, Assam, India.</title>
        <authorList>
            <person name="Pal S."/>
            <person name="Banerjee T.D."/>
            <person name="Roy A."/>
            <person name="Sar P."/>
            <person name="Kazy S.K."/>
        </authorList>
    </citation>
    <scope>NUCLEOTIDE SEQUENCE [LARGE SCALE GENOMIC DNA]</scope>
    <source>
        <strain evidence="4 5">DJ34</strain>
    </source>
</reference>
<dbReference type="Pfam" id="PF00440">
    <property type="entry name" value="TetR_N"/>
    <property type="match status" value="1"/>
</dbReference>
<evidence type="ECO:0000259" key="3">
    <source>
        <dbReference type="PROSITE" id="PS50977"/>
    </source>
</evidence>
<dbReference type="PATRIC" id="fig|1656095.3.peg.3049"/>
<dbReference type="InterPro" id="IPR009057">
    <property type="entry name" value="Homeodomain-like_sf"/>
</dbReference>
<gene>
    <name evidence="4" type="ORF">ACH50_16335</name>
</gene>